<reference evidence="2" key="2">
    <citation type="submission" date="2022-01" db="EMBL/GenBank/DDBJ databases">
        <authorList>
            <person name="Yamashiro T."/>
            <person name="Shiraishi A."/>
            <person name="Satake H."/>
            <person name="Nakayama K."/>
        </authorList>
    </citation>
    <scope>NUCLEOTIDE SEQUENCE</scope>
</reference>
<accession>A0ABQ5ACF6</accession>
<keyword evidence="3" id="KW-1185">Reference proteome</keyword>
<gene>
    <name evidence="2" type="ORF">Tco_0821162</name>
</gene>
<comment type="caution">
    <text evidence="2">The sequence shown here is derived from an EMBL/GenBank/DDBJ whole genome shotgun (WGS) entry which is preliminary data.</text>
</comment>
<evidence type="ECO:0008006" key="4">
    <source>
        <dbReference type="Google" id="ProtNLM"/>
    </source>
</evidence>
<evidence type="ECO:0000313" key="3">
    <source>
        <dbReference type="Proteomes" id="UP001151760"/>
    </source>
</evidence>
<feature type="compositionally biased region" description="Basic and acidic residues" evidence="1">
    <location>
        <begin position="44"/>
        <end position="61"/>
    </location>
</feature>
<organism evidence="2 3">
    <name type="scientific">Tanacetum coccineum</name>
    <dbReference type="NCBI Taxonomy" id="301880"/>
    <lineage>
        <taxon>Eukaryota</taxon>
        <taxon>Viridiplantae</taxon>
        <taxon>Streptophyta</taxon>
        <taxon>Embryophyta</taxon>
        <taxon>Tracheophyta</taxon>
        <taxon>Spermatophyta</taxon>
        <taxon>Magnoliopsida</taxon>
        <taxon>eudicotyledons</taxon>
        <taxon>Gunneridae</taxon>
        <taxon>Pentapetalae</taxon>
        <taxon>asterids</taxon>
        <taxon>campanulids</taxon>
        <taxon>Asterales</taxon>
        <taxon>Asteraceae</taxon>
        <taxon>Asteroideae</taxon>
        <taxon>Anthemideae</taxon>
        <taxon>Anthemidinae</taxon>
        <taxon>Tanacetum</taxon>
    </lineage>
</organism>
<feature type="region of interest" description="Disordered" evidence="1">
    <location>
        <begin position="41"/>
        <end position="78"/>
    </location>
</feature>
<proteinExistence type="predicted"/>
<protein>
    <recommendedName>
        <fullName evidence="4">Reverse transcriptase domain-containing protein</fullName>
    </recommendedName>
</protein>
<sequence length="170" mass="19311">MCPHIQKTQSGSHAIVVAETQKVATKVLALEKQKSLPRNIATRETTREERKQCQKVKEVHEGTGSQSQRSKIEKCSKDPVEIHNIKQGDGESTEEFVQRYKLECRDVKGAPKCMKISGFMHGITNPELIKRLHDNIPRSMNEIMRVTAGFLRGEVAASNLERKRSFPSWK</sequence>
<evidence type="ECO:0000313" key="2">
    <source>
        <dbReference type="EMBL" id="GJS99992.1"/>
    </source>
</evidence>
<reference evidence="2" key="1">
    <citation type="journal article" date="2022" name="Int. J. Mol. Sci.">
        <title>Draft Genome of Tanacetum Coccineum: Genomic Comparison of Closely Related Tanacetum-Family Plants.</title>
        <authorList>
            <person name="Yamashiro T."/>
            <person name="Shiraishi A."/>
            <person name="Nakayama K."/>
            <person name="Satake H."/>
        </authorList>
    </citation>
    <scope>NUCLEOTIDE SEQUENCE</scope>
</reference>
<dbReference type="Proteomes" id="UP001151760">
    <property type="component" value="Unassembled WGS sequence"/>
</dbReference>
<evidence type="ECO:0000256" key="1">
    <source>
        <dbReference type="SAM" id="MobiDB-lite"/>
    </source>
</evidence>
<dbReference type="EMBL" id="BQNB010012161">
    <property type="protein sequence ID" value="GJS99992.1"/>
    <property type="molecule type" value="Genomic_DNA"/>
</dbReference>
<name>A0ABQ5ACF6_9ASTR</name>